<keyword evidence="1" id="KW-0446">Lipid-binding</keyword>
<comment type="caution">
    <text evidence="2">The sequence shown here is derived from an EMBL/GenBank/DDBJ whole genome shotgun (WGS) entry which is preliminary data.</text>
</comment>
<reference evidence="2 3" key="1">
    <citation type="journal article" date="2021" name="Sci. Rep.">
        <title>The distribution of antibiotic resistance genes in chicken gut microbiota commensals.</title>
        <authorList>
            <person name="Juricova H."/>
            <person name="Matiasovicova J."/>
            <person name="Kubasova T."/>
            <person name="Cejkova D."/>
            <person name="Rychlik I."/>
        </authorList>
    </citation>
    <scope>NUCLEOTIDE SEQUENCE [LARGE SCALE GENOMIC DNA]</scope>
    <source>
        <strain evidence="2 3">An794</strain>
    </source>
</reference>
<dbReference type="PANTHER" id="PTHR33434">
    <property type="entry name" value="DEGV DOMAIN-CONTAINING PROTEIN DR_1986-RELATED"/>
    <property type="match status" value="1"/>
</dbReference>
<organism evidence="2 3">
    <name type="scientific">Olsenella profusa</name>
    <dbReference type="NCBI Taxonomy" id="138595"/>
    <lineage>
        <taxon>Bacteria</taxon>
        <taxon>Bacillati</taxon>
        <taxon>Actinomycetota</taxon>
        <taxon>Coriobacteriia</taxon>
        <taxon>Coriobacteriales</taxon>
        <taxon>Atopobiaceae</taxon>
        <taxon>Olsenella</taxon>
    </lineage>
</organism>
<gene>
    <name evidence="2" type="ORF">H9X80_03735</name>
</gene>
<evidence type="ECO:0000313" key="3">
    <source>
        <dbReference type="Proteomes" id="UP000712527"/>
    </source>
</evidence>
<dbReference type="PANTHER" id="PTHR33434:SF2">
    <property type="entry name" value="FATTY ACID-BINDING PROTEIN TM_1468"/>
    <property type="match status" value="1"/>
</dbReference>
<sequence>MLALVTDSTCGLTREEAAELGVDVVPMTYVTDSARHAEGFVGENGDYVALLSRSRHVTTEAVRSATFEQVFREHLSAGDDVLCVTISSRLSGTYRSAEEAAEAVASPHVAVVDSWLTAGALEFLVRRARALADAGRSLAEIKAELESLRGGTRIVFSVPDMVALSRSGRLGAIRRAVATKLNRYPVMALSEGGIVKLSDGRGARGMAAAMVERVPEGTEDLVVCHFGPRGVEAREVLLAARSRFPEARVRVKDGGPVLAKHLGLGAVGLAWM</sequence>
<evidence type="ECO:0000256" key="1">
    <source>
        <dbReference type="ARBA" id="ARBA00023121"/>
    </source>
</evidence>
<dbReference type="InterPro" id="IPR003797">
    <property type="entry name" value="DegV"/>
</dbReference>
<dbReference type="Proteomes" id="UP000712527">
    <property type="component" value="Unassembled WGS sequence"/>
</dbReference>
<dbReference type="Pfam" id="PF02645">
    <property type="entry name" value="DegV"/>
    <property type="match status" value="1"/>
</dbReference>
<keyword evidence="3" id="KW-1185">Reference proteome</keyword>
<dbReference type="EMBL" id="JACSNQ010000004">
    <property type="protein sequence ID" value="MBM6774657.1"/>
    <property type="molecule type" value="Genomic_DNA"/>
</dbReference>
<dbReference type="RefSeq" id="WP_204793002.1">
    <property type="nucleotide sequence ID" value="NZ_JACSNQ010000004.1"/>
</dbReference>
<evidence type="ECO:0000313" key="2">
    <source>
        <dbReference type="EMBL" id="MBM6774657.1"/>
    </source>
</evidence>
<dbReference type="Gene3D" id="3.40.50.10170">
    <property type="match status" value="1"/>
</dbReference>
<name>A0ABS2F258_9ACTN</name>
<protein>
    <submittedName>
        <fullName evidence="2">DegV family protein</fullName>
    </submittedName>
</protein>
<dbReference type="SUPFAM" id="SSF82549">
    <property type="entry name" value="DAK1/DegV-like"/>
    <property type="match status" value="1"/>
</dbReference>
<dbReference type="InterPro" id="IPR043168">
    <property type="entry name" value="DegV_C"/>
</dbReference>
<dbReference type="PROSITE" id="PS51482">
    <property type="entry name" value="DEGV"/>
    <property type="match status" value="1"/>
</dbReference>
<dbReference type="InterPro" id="IPR050270">
    <property type="entry name" value="DegV_domain_contain"/>
</dbReference>
<dbReference type="Gene3D" id="3.30.1180.10">
    <property type="match status" value="1"/>
</dbReference>
<proteinExistence type="predicted"/>
<dbReference type="NCBIfam" id="TIGR00762">
    <property type="entry name" value="DegV"/>
    <property type="match status" value="1"/>
</dbReference>
<accession>A0ABS2F258</accession>